<dbReference type="Proteomes" id="UP000095284">
    <property type="component" value="Unplaced"/>
</dbReference>
<name>A0A1I7SVG3_BURXY</name>
<evidence type="ECO:0000313" key="1">
    <source>
        <dbReference type="Proteomes" id="UP000095284"/>
    </source>
</evidence>
<protein>
    <submittedName>
        <fullName evidence="2">F-box only protein 21</fullName>
    </submittedName>
</protein>
<accession>A0A1I7SVG3</accession>
<reference evidence="2" key="1">
    <citation type="submission" date="2016-11" db="UniProtKB">
        <authorList>
            <consortium name="WormBaseParasite"/>
        </authorList>
    </citation>
    <scope>IDENTIFICATION</scope>
</reference>
<proteinExistence type="predicted"/>
<dbReference type="AlphaFoldDB" id="A0A1I7SVG3"/>
<evidence type="ECO:0000313" key="2">
    <source>
        <dbReference type="WBParaSite" id="BXY_1703900.1"/>
    </source>
</evidence>
<sequence length="407" mass="48123">MLEKVLRDKPLRLYLHYLSQLNPRDIPSNEIQLTNEIIRFLLCSRRIHNALSPTSQRIKACDGEFCISLEVTDWDLIEYYHQNPIVLATLSLLHHEKKDRCFRMILNVDGGNQLDRIMLKFMFWAKRNSSNFFLDAQLRSKLLSQVMDDLGYRYENFGNFNDVIYYHYVQDLHKVLSKSTRNRNAVLIYGADFSHTHEEEDGWRRQPCRNVYLHGLLGHPKLTELILENCNGFTLCDYLPFPLMPNLRRIYATMPLGSIGSIFSYEYYFNLLTDFEKKAPKCHLHLVNHGLKVVAVSYEAHAGVLEQLAMAQKNMVWLRTRFENVCFELSVIIRLPETAQFHRREWLNLVDELTPLCDISFRQDCWMYKPDYPNFDGEHTGLRVDWQYNFSNDVFDDLNGQNLRVFE</sequence>
<dbReference type="WBParaSite" id="BXY_1703900.1">
    <property type="protein sequence ID" value="BXY_1703900.1"/>
    <property type="gene ID" value="BXY_1703900"/>
</dbReference>
<organism evidence="1 2">
    <name type="scientific">Bursaphelenchus xylophilus</name>
    <name type="common">Pinewood nematode worm</name>
    <name type="synonym">Aphelenchoides xylophilus</name>
    <dbReference type="NCBI Taxonomy" id="6326"/>
    <lineage>
        <taxon>Eukaryota</taxon>
        <taxon>Metazoa</taxon>
        <taxon>Ecdysozoa</taxon>
        <taxon>Nematoda</taxon>
        <taxon>Chromadorea</taxon>
        <taxon>Rhabditida</taxon>
        <taxon>Tylenchina</taxon>
        <taxon>Tylenchomorpha</taxon>
        <taxon>Aphelenchoidea</taxon>
        <taxon>Aphelenchoididae</taxon>
        <taxon>Bursaphelenchus</taxon>
    </lineage>
</organism>